<feature type="transmembrane region" description="Helical" evidence="1">
    <location>
        <begin position="31"/>
        <end position="48"/>
    </location>
</feature>
<evidence type="ECO:0000259" key="2">
    <source>
        <dbReference type="Pfam" id="PF19982"/>
    </source>
</evidence>
<feature type="transmembrane region" description="Helical" evidence="1">
    <location>
        <begin position="376"/>
        <end position="399"/>
    </location>
</feature>
<protein>
    <recommendedName>
        <fullName evidence="2">DUF6418 domain-containing protein</fullName>
    </recommendedName>
</protein>
<evidence type="ECO:0000313" key="4">
    <source>
        <dbReference type="Proteomes" id="UP000502287"/>
    </source>
</evidence>
<feature type="transmembrane region" description="Helical" evidence="1">
    <location>
        <begin position="411"/>
        <end position="429"/>
    </location>
</feature>
<organism evidence="3 4">
    <name type="scientific">Frederiksenia canicola</name>
    <dbReference type="NCBI Taxonomy" id="123824"/>
    <lineage>
        <taxon>Bacteria</taxon>
        <taxon>Pseudomonadati</taxon>
        <taxon>Pseudomonadota</taxon>
        <taxon>Gammaproteobacteria</taxon>
        <taxon>Pasteurellales</taxon>
        <taxon>Pasteurellaceae</taxon>
        <taxon>Frederiksenia</taxon>
    </lineage>
</organism>
<keyword evidence="1" id="KW-0472">Membrane</keyword>
<dbReference type="Proteomes" id="UP000502287">
    <property type="component" value="Chromosome"/>
</dbReference>
<feature type="transmembrane region" description="Helical" evidence="1">
    <location>
        <begin position="350"/>
        <end position="369"/>
    </location>
</feature>
<keyword evidence="1" id="KW-0812">Transmembrane</keyword>
<evidence type="ECO:0000313" key="3">
    <source>
        <dbReference type="EMBL" id="QIM64076.1"/>
    </source>
</evidence>
<gene>
    <name evidence="3" type="ORF">A4G17_00735</name>
</gene>
<accession>A0AAE6X593</accession>
<dbReference type="AlphaFoldDB" id="A0AAE6X593"/>
<feature type="transmembrane region" description="Helical" evidence="1">
    <location>
        <begin position="53"/>
        <end position="72"/>
    </location>
</feature>
<feature type="transmembrane region" description="Helical" evidence="1">
    <location>
        <begin position="217"/>
        <end position="233"/>
    </location>
</feature>
<dbReference type="InterPro" id="IPR046303">
    <property type="entry name" value="DUF6418"/>
</dbReference>
<feature type="transmembrane region" description="Helical" evidence="1">
    <location>
        <begin position="92"/>
        <end position="113"/>
    </location>
</feature>
<feature type="domain" description="DUF6418" evidence="2">
    <location>
        <begin position="313"/>
        <end position="418"/>
    </location>
</feature>
<dbReference type="KEGG" id="fcl:A4G17_00735"/>
<evidence type="ECO:0000256" key="1">
    <source>
        <dbReference type="SAM" id="Phobius"/>
    </source>
</evidence>
<keyword evidence="1" id="KW-1133">Transmembrane helix</keyword>
<feature type="transmembrane region" description="Helical" evidence="1">
    <location>
        <begin position="166"/>
        <end position="188"/>
    </location>
</feature>
<dbReference type="EMBL" id="CP015029">
    <property type="protein sequence ID" value="QIM64076.1"/>
    <property type="molecule type" value="Genomic_DNA"/>
</dbReference>
<proteinExistence type="predicted"/>
<dbReference type="Pfam" id="PF19982">
    <property type="entry name" value="DUF6418"/>
    <property type="match status" value="1"/>
</dbReference>
<feature type="transmembrane region" description="Helical" evidence="1">
    <location>
        <begin position="195"/>
        <end position="211"/>
    </location>
</feature>
<reference evidence="3 4" key="1">
    <citation type="submission" date="2016-03" db="EMBL/GenBank/DDBJ databases">
        <authorList>
            <person name="Hansen M.J."/>
            <person name="Bojesen A.M."/>
            <person name="Planet P."/>
        </authorList>
    </citation>
    <scope>NUCLEOTIDE SEQUENCE [LARGE SCALE GENOMIC DNA]</scope>
    <source>
        <strain evidence="3 4">HPA 21</strain>
    </source>
</reference>
<feature type="transmembrane region" description="Helical" evidence="1">
    <location>
        <begin position="125"/>
        <end position="146"/>
    </location>
</feature>
<feature type="transmembrane region" description="Helical" evidence="1">
    <location>
        <begin position="240"/>
        <end position="263"/>
    </location>
</feature>
<name>A0AAE6X593_9PAST</name>
<sequence length="443" mass="53059">MHMKILRVFTIILFLSLCVMSIEGLWEINDFLLLGLFVFWLLLDVVTYPKRSFLNSIIFITILFNVLGVFAIEHSESSYYLYEIEQWISYTGSIPVLFLFQSFFLLGIYLFIGENKIINFSVKNIQYKSIFLLLLYCLLIATYLLIIVHKPAPVLSVDRFVYDKEILGRFGQLTNVLFYFSFGLGILFFKEKNKLYLFLLFSIQLAFLLKGHKFWNLIEIFFLFFIPYVSYISRKKVIKVFFLLLIFLFILILTAININIYYFPSFEPMDYARQRLSQEGQLWWSTFLNYENVVRLSELIDEFKIYFSLNEYNQYDIGMYKVMQLNTTEERFEWKLERLSRFTYSTPALIYYYLGGYLGMFFMFICGVISGIWLRIVIYCMVYGDLVMSLLLARLFYILRKAVKDGDFYKFFSTEFILIFVTMFLLCFIHNRNSFFKNKELID</sequence>